<accession>A0A1G6QRJ5</accession>
<reference evidence="4" key="1">
    <citation type="submission" date="2016-10" db="EMBL/GenBank/DDBJ databases">
        <authorList>
            <person name="Varghese N."/>
            <person name="Submissions S."/>
        </authorList>
    </citation>
    <scope>NUCLEOTIDE SEQUENCE [LARGE SCALE GENOMIC DNA]</scope>
    <source>
        <strain evidence="4">DSM 23095</strain>
    </source>
</reference>
<keyword evidence="4" id="KW-1185">Reference proteome</keyword>
<keyword evidence="1" id="KW-0175">Coiled coil</keyword>
<evidence type="ECO:0000256" key="2">
    <source>
        <dbReference type="SAM" id="Phobius"/>
    </source>
</evidence>
<feature type="coiled-coil region" evidence="1">
    <location>
        <begin position="1"/>
        <end position="72"/>
    </location>
</feature>
<organism evidence="3 4">
    <name type="scientific">Algoriphagus faecimaris</name>
    <dbReference type="NCBI Taxonomy" id="686796"/>
    <lineage>
        <taxon>Bacteria</taxon>
        <taxon>Pseudomonadati</taxon>
        <taxon>Bacteroidota</taxon>
        <taxon>Cytophagia</taxon>
        <taxon>Cytophagales</taxon>
        <taxon>Cyclobacteriaceae</taxon>
        <taxon>Algoriphagus</taxon>
    </lineage>
</organism>
<keyword evidence="2" id="KW-1133">Transmembrane helix</keyword>
<dbReference type="OrthoDB" id="828270at2"/>
<evidence type="ECO:0000256" key="1">
    <source>
        <dbReference type="SAM" id="Coils"/>
    </source>
</evidence>
<name>A0A1G6QRJ5_9BACT</name>
<gene>
    <name evidence="3" type="ORF">SAMN04488104_101044</name>
</gene>
<keyword evidence="2" id="KW-0472">Membrane</keyword>
<proteinExistence type="predicted"/>
<dbReference type="Proteomes" id="UP000199060">
    <property type="component" value="Unassembled WGS sequence"/>
</dbReference>
<dbReference type="RefSeq" id="WP_139162685.1">
    <property type="nucleotide sequence ID" value="NZ_FNAC01000010.1"/>
</dbReference>
<protein>
    <submittedName>
        <fullName evidence="3">Uncharacterized protein</fullName>
    </submittedName>
</protein>
<sequence length="129" mass="14766">MTQMKNELESQAEELEQTLQKQLELFKKDSEEWLKVGGAVLAGGLLAFAIVKASKRKKENRTQQALEVLEREGLLDNDLRKKITKPKKSSFWPSMSQRLLILGLTLAKEKFFKDLLNPDDHEKNAKQGL</sequence>
<keyword evidence="2" id="KW-0812">Transmembrane</keyword>
<feature type="transmembrane region" description="Helical" evidence="2">
    <location>
        <begin position="33"/>
        <end position="51"/>
    </location>
</feature>
<dbReference type="AlphaFoldDB" id="A0A1G6QRJ5"/>
<evidence type="ECO:0000313" key="4">
    <source>
        <dbReference type="Proteomes" id="UP000199060"/>
    </source>
</evidence>
<dbReference type="STRING" id="686796.SAMN04488104_101044"/>
<evidence type="ECO:0000313" key="3">
    <source>
        <dbReference type="EMBL" id="SDC94979.1"/>
    </source>
</evidence>
<dbReference type="EMBL" id="FNAC01000010">
    <property type="protein sequence ID" value="SDC94979.1"/>
    <property type="molecule type" value="Genomic_DNA"/>
</dbReference>